<dbReference type="AlphaFoldDB" id="A0A833HMX8"/>
<keyword evidence="2" id="KW-1185">Reference proteome</keyword>
<dbReference type="Gene3D" id="1.10.4010.10">
    <property type="entry name" value="Type II deoxyuridine triphosphatase"/>
    <property type="match status" value="1"/>
</dbReference>
<dbReference type="InterPro" id="IPR014871">
    <property type="entry name" value="dUTPase/dCTP_pyrophosphatase"/>
</dbReference>
<dbReference type="OrthoDB" id="1953982at2"/>
<dbReference type="EMBL" id="WBZB01000039">
    <property type="protein sequence ID" value="KAB3528852.1"/>
    <property type="molecule type" value="Genomic_DNA"/>
</dbReference>
<proteinExistence type="predicted"/>
<name>A0A833HMX8_9FIRM</name>
<comment type="caution">
    <text evidence="1">The sequence shown here is derived from an EMBL/GenBank/DDBJ whole genome shotgun (WGS) entry which is preliminary data.</text>
</comment>
<reference evidence="1 2" key="1">
    <citation type="submission" date="2019-10" db="EMBL/GenBank/DDBJ databases">
        <title>Alkaliphilus serpentinus sp. nov. and Alkaliphilus pronyensis sp. nov., two novel anaerobic alkaliphilic species isolated from the serpentinized-hosted hydrothermal field of the Prony Bay (New Caledonia).</title>
        <authorList>
            <person name="Postec A."/>
        </authorList>
    </citation>
    <scope>NUCLEOTIDE SEQUENCE [LARGE SCALE GENOMIC DNA]</scope>
    <source>
        <strain evidence="1 2">LacT</strain>
    </source>
</reference>
<dbReference type="Proteomes" id="UP000465601">
    <property type="component" value="Unassembled WGS sequence"/>
</dbReference>
<protein>
    <recommendedName>
        <fullName evidence="3">Dimeric dUTPase, all-alpha-NTP-PPase (MazG) superfamily</fullName>
    </recommendedName>
</protein>
<evidence type="ECO:0000313" key="2">
    <source>
        <dbReference type="Proteomes" id="UP000465601"/>
    </source>
</evidence>
<evidence type="ECO:0000313" key="1">
    <source>
        <dbReference type="EMBL" id="KAB3528852.1"/>
    </source>
</evidence>
<evidence type="ECO:0008006" key="3">
    <source>
        <dbReference type="Google" id="ProtNLM"/>
    </source>
</evidence>
<gene>
    <name evidence="1" type="ORF">F8153_11045</name>
</gene>
<organism evidence="1 2">
    <name type="scientific">Alkaliphilus serpentinus</name>
    <dbReference type="NCBI Taxonomy" id="1482731"/>
    <lineage>
        <taxon>Bacteria</taxon>
        <taxon>Bacillati</taxon>
        <taxon>Bacillota</taxon>
        <taxon>Clostridia</taxon>
        <taxon>Peptostreptococcales</taxon>
        <taxon>Natronincolaceae</taxon>
        <taxon>Alkaliphilus</taxon>
    </lineage>
</organism>
<dbReference type="RefSeq" id="WP_151866408.1">
    <property type="nucleotide sequence ID" value="NZ_WBZB01000039.1"/>
</dbReference>
<dbReference type="SUPFAM" id="SSF101386">
    <property type="entry name" value="all-alpha NTP pyrophosphatases"/>
    <property type="match status" value="1"/>
</dbReference>
<dbReference type="Pfam" id="PF08761">
    <property type="entry name" value="dUTPase_2"/>
    <property type="match status" value="1"/>
</dbReference>
<accession>A0A833HMX8</accession>
<sequence length="171" mass="19826">MELHQLFKVQDIIENRIKLLTDIPEDLHGSDNTLDLRFLALQVKTCEIANLTKCYKYSTLKEDISKDKLFARYLDALKFLLSIGNVHSFNIINLDAILSVDKEESLIKIFSIILDTISAVRINIQSGNYMASLTNYIELFARFVHLGEALGFSFDEVYNYYLKRYSVEDRQ</sequence>